<protein>
    <submittedName>
        <fullName evidence="1">Uncharacterized protein</fullName>
    </submittedName>
</protein>
<sequence>MDAGIELVHQIFEDWEDSQDAIGVFDDLSKPFTYVHHETLIDKLHVREMFVLQKRADRAIYKFGPHLSLRTSTRELFDRMSQKSKEFAGVISQTAQLRAGEATSLNSSPYLEPSSEGDEKALYISLSKPLYGSKYALWPR</sequence>
<accession>A0A4C1ZW19</accession>
<organism evidence="1 2">
    <name type="scientific">Eumeta variegata</name>
    <name type="common">Bagworm moth</name>
    <name type="synonym">Eumeta japonica</name>
    <dbReference type="NCBI Taxonomy" id="151549"/>
    <lineage>
        <taxon>Eukaryota</taxon>
        <taxon>Metazoa</taxon>
        <taxon>Ecdysozoa</taxon>
        <taxon>Arthropoda</taxon>
        <taxon>Hexapoda</taxon>
        <taxon>Insecta</taxon>
        <taxon>Pterygota</taxon>
        <taxon>Neoptera</taxon>
        <taxon>Endopterygota</taxon>
        <taxon>Lepidoptera</taxon>
        <taxon>Glossata</taxon>
        <taxon>Ditrysia</taxon>
        <taxon>Tineoidea</taxon>
        <taxon>Psychidae</taxon>
        <taxon>Oiketicinae</taxon>
        <taxon>Eumeta</taxon>
    </lineage>
</organism>
<evidence type="ECO:0000313" key="1">
    <source>
        <dbReference type="EMBL" id="GBP91672.1"/>
    </source>
</evidence>
<proteinExistence type="predicted"/>
<gene>
    <name evidence="1" type="ORF">EVAR_67101_1</name>
</gene>
<name>A0A4C1ZW19_EUMVA</name>
<dbReference type="AlphaFoldDB" id="A0A4C1ZW19"/>
<reference evidence="1 2" key="1">
    <citation type="journal article" date="2019" name="Commun. Biol.">
        <title>The bagworm genome reveals a unique fibroin gene that provides high tensile strength.</title>
        <authorList>
            <person name="Kono N."/>
            <person name="Nakamura H."/>
            <person name="Ohtoshi R."/>
            <person name="Tomita M."/>
            <person name="Numata K."/>
            <person name="Arakawa K."/>
        </authorList>
    </citation>
    <scope>NUCLEOTIDE SEQUENCE [LARGE SCALE GENOMIC DNA]</scope>
</reference>
<dbReference type="OrthoDB" id="414730at2759"/>
<dbReference type="EMBL" id="BGZK01002194">
    <property type="protein sequence ID" value="GBP91672.1"/>
    <property type="molecule type" value="Genomic_DNA"/>
</dbReference>
<keyword evidence="2" id="KW-1185">Reference proteome</keyword>
<evidence type="ECO:0000313" key="2">
    <source>
        <dbReference type="Proteomes" id="UP000299102"/>
    </source>
</evidence>
<comment type="caution">
    <text evidence="1">The sequence shown here is derived from an EMBL/GenBank/DDBJ whole genome shotgun (WGS) entry which is preliminary data.</text>
</comment>
<dbReference type="Proteomes" id="UP000299102">
    <property type="component" value="Unassembled WGS sequence"/>
</dbReference>